<dbReference type="PANTHER" id="PTHR43046">
    <property type="entry name" value="GDP-MANNOSE MANNOSYL HYDROLASE"/>
    <property type="match status" value="1"/>
</dbReference>
<name>A0A2D2B1F6_9CAUL</name>
<dbReference type="OrthoDB" id="9800065at2"/>
<dbReference type="Gene3D" id="3.90.79.10">
    <property type="entry name" value="Nucleoside Triphosphate Pyrophosphohydrolase"/>
    <property type="match status" value="1"/>
</dbReference>
<dbReference type="InterPro" id="IPR020476">
    <property type="entry name" value="Nudix_hydrolase"/>
</dbReference>
<evidence type="ECO:0000256" key="1">
    <source>
        <dbReference type="ARBA" id="ARBA00001946"/>
    </source>
</evidence>
<evidence type="ECO:0000256" key="2">
    <source>
        <dbReference type="ARBA" id="ARBA00022801"/>
    </source>
</evidence>
<sequence length="156" mass="17593">MSWKRHIEPVLRPLIRLHQRTTRGLTLGVRGLVIDAEGRVLLVEHTYTDGWFLPGGGVERGETAEASLARELIEEAGVRVTAPAQLMSFHSNEANYPGDHLLVYRVEVWEPCEPTSRGEIANRGWFAPDALPEGIRPGHRRRIEEAFGVRPVDVLW</sequence>
<keyword evidence="5" id="KW-1185">Reference proteome</keyword>
<dbReference type="InterPro" id="IPR000086">
    <property type="entry name" value="NUDIX_hydrolase_dom"/>
</dbReference>
<protein>
    <submittedName>
        <fullName evidence="4">DNA mismatch repair protein MutT</fullName>
    </submittedName>
</protein>
<comment type="cofactor">
    <cofactor evidence="1">
        <name>Mg(2+)</name>
        <dbReference type="ChEBI" id="CHEBI:18420"/>
    </cofactor>
</comment>
<dbReference type="PANTHER" id="PTHR43046:SF14">
    <property type="entry name" value="MUTT_NUDIX FAMILY PROTEIN"/>
    <property type="match status" value="1"/>
</dbReference>
<proteinExistence type="predicted"/>
<reference evidence="4 5" key="1">
    <citation type="submission" date="2017-10" db="EMBL/GenBank/DDBJ databases">
        <title>Genome sequence of Caulobacter mirabilis FWC38.</title>
        <authorList>
            <person name="Fiebig A."/>
            <person name="Crosson S."/>
        </authorList>
    </citation>
    <scope>NUCLEOTIDE SEQUENCE [LARGE SCALE GENOMIC DNA]</scope>
    <source>
        <strain evidence="4 5">FWC 38</strain>
    </source>
</reference>
<dbReference type="RefSeq" id="WP_099623327.1">
    <property type="nucleotide sequence ID" value="NZ_CP024201.1"/>
</dbReference>
<dbReference type="AlphaFoldDB" id="A0A2D2B1F6"/>
<evidence type="ECO:0000313" key="5">
    <source>
        <dbReference type="Proteomes" id="UP000228945"/>
    </source>
</evidence>
<keyword evidence="2" id="KW-0378">Hydrolase</keyword>
<dbReference type="Proteomes" id="UP000228945">
    <property type="component" value="Chromosome"/>
</dbReference>
<dbReference type="Pfam" id="PF00293">
    <property type="entry name" value="NUDIX"/>
    <property type="match status" value="1"/>
</dbReference>
<dbReference type="InterPro" id="IPR015797">
    <property type="entry name" value="NUDIX_hydrolase-like_dom_sf"/>
</dbReference>
<evidence type="ECO:0000259" key="3">
    <source>
        <dbReference type="PROSITE" id="PS51462"/>
    </source>
</evidence>
<feature type="domain" description="Nudix hydrolase" evidence="3">
    <location>
        <begin position="24"/>
        <end position="148"/>
    </location>
</feature>
<dbReference type="SUPFAM" id="SSF55811">
    <property type="entry name" value="Nudix"/>
    <property type="match status" value="1"/>
</dbReference>
<evidence type="ECO:0000313" key="4">
    <source>
        <dbReference type="EMBL" id="ATQ44079.1"/>
    </source>
</evidence>
<accession>A0A2D2B1F6</accession>
<dbReference type="PRINTS" id="PR00502">
    <property type="entry name" value="NUDIXFAMILY"/>
</dbReference>
<dbReference type="PROSITE" id="PS51462">
    <property type="entry name" value="NUDIX"/>
    <property type="match status" value="1"/>
</dbReference>
<dbReference type="GO" id="GO:0016787">
    <property type="term" value="F:hydrolase activity"/>
    <property type="evidence" value="ECO:0007669"/>
    <property type="project" value="UniProtKB-KW"/>
</dbReference>
<dbReference type="EMBL" id="CP024201">
    <property type="protein sequence ID" value="ATQ44079.1"/>
    <property type="molecule type" value="Genomic_DNA"/>
</dbReference>
<organism evidence="4 5">
    <name type="scientific">Caulobacter mirabilis</name>
    <dbReference type="NCBI Taxonomy" id="69666"/>
    <lineage>
        <taxon>Bacteria</taxon>
        <taxon>Pseudomonadati</taxon>
        <taxon>Pseudomonadota</taxon>
        <taxon>Alphaproteobacteria</taxon>
        <taxon>Caulobacterales</taxon>
        <taxon>Caulobacteraceae</taxon>
        <taxon>Caulobacter</taxon>
    </lineage>
</organism>
<dbReference type="KEGG" id="cmb:CSW64_17630"/>
<gene>
    <name evidence="4" type="ORF">CSW64_17630</name>
</gene>